<evidence type="ECO:0000256" key="2">
    <source>
        <dbReference type="SAM" id="MobiDB-lite"/>
    </source>
</evidence>
<reference evidence="3" key="1">
    <citation type="journal article" date="2023" name="Mol. Biol. Evol.">
        <title>Third-Generation Sequencing Reveals the Adaptive Role of the Epigenome in Three Deep-Sea Polychaetes.</title>
        <authorList>
            <person name="Perez M."/>
            <person name="Aroh O."/>
            <person name="Sun Y."/>
            <person name="Lan Y."/>
            <person name="Juniper S.K."/>
            <person name="Young C.R."/>
            <person name="Angers B."/>
            <person name="Qian P.Y."/>
        </authorList>
    </citation>
    <scope>NUCLEOTIDE SEQUENCE</scope>
    <source>
        <strain evidence="3">R07B-5</strain>
    </source>
</reference>
<organism evidence="3 4">
    <name type="scientific">Ridgeia piscesae</name>
    <name type="common">Tubeworm</name>
    <dbReference type="NCBI Taxonomy" id="27915"/>
    <lineage>
        <taxon>Eukaryota</taxon>
        <taxon>Metazoa</taxon>
        <taxon>Spiralia</taxon>
        <taxon>Lophotrochozoa</taxon>
        <taxon>Annelida</taxon>
        <taxon>Polychaeta</taxon>
        <taxon>Sedentaria</taxon>
        <taxon>Canalipalpata</taxon>
        <taxon>Sabellida</taxon>
        <taxon>Siboglinidae</taxon>
        <taxon>Ridgeia</taxon>
    </lineage>
</organism>
<gene>
    <name evidence="3" type="ORF">NP493_149g03033</name>
</gene>
<dbReference type="EMBL" id="JAODUO010000149">
    <property type="protein sequence ID" value="KAK2187943.1"/>
    <property type="molecule type" value="Genomic_DNA"/>
</dbReference>
<feature type="region of interest" description="Disordered" evidence="2">
    <location>
        <begin position="272"/>
        <end position="301"/>
    </location>
</feature>
<dbReference type="AlphaFoldDB" id="A0AAD9P4E4"/>
<protein>
    <submittedName>
        <fullName evidence="3">Uncharacterized protein</fullName>
    </submittedName>
</protein>
<feature type="region of interest" description="Disordered" evidence="2">
    <location>
        <begin position="231"/>
        <end position="251"/>
    </location>
</feature>
<feature type="region of interest" description="Disordered" evidence="2">
    <location>
        <begin position="1"/>
        <end position="28"/>
    </location>
</feature>
<dbReference type="InterPro" id="IPR040046">
    <property type="entry name" value="FAM228"/>
</dbReference>
<comment type="caution">
    <text evidence="3">The sequence shown here is derived from an EMBL/GenBank/DDBJ whole genome shotgun (WGS) entry which is preliminary data.</text>
</comment>
<feature type="compositionally biased region" description="Pro residues" evidence="2">
    <location>
        <begin position="342"/>
        <end position="354"/>
    </location>
</feature>
<dbReference type="PANTHER" id="PTHR28584:SF1">
    <property type="entry name" value="PROTEIN FAM228B"/>
    <property type="match status" value="1"/>
</dbReference>
<dbReference type="Proteomes" id="UP001209878">
    <property type="component" value="Unassembled WGS sequence"/>
</dbReference>
<evidence type="ECO:0000313" key="3">
    <source>
        <dbReference type="EMBL" id="KAK2187943.1"/>
    </source>
</evidence>
<name>A0AAD9P4E4_RIDPI</name>
<dbReference type="PANTHER" id="PTHR28584">
    <property type="entry name" value="FAMILY WITH SEQUENCE SIMILARITY 228 MEMBER A"/>
    <property type="match status" value="1"/>
</dbReference>
<keyword evidence="4" id="KW-1185">Reference proteome</keyword>
<accession>A0AAD9P4E4</accession>
<evidence type="ECO:0000256" key="1">
    <source>
        <dbReference type="ARBA" id="ARBA00007753"/>
    </source>
</evidence>
<feature type="region of interest" description="Disordered" evidence="2">
    <location>
        <begin position="318"/>
        <end position="392"/>
    </location>
</feature>
<dbReference type="PRINTS" id="PR01217">
    <property type="entry name" value="PRICHEXTENSN"/>
</dbReference>
<evidence type="ECO:0000313" key="4">
    <source>
        <dbReference type="Proteomes" id="UP001209878"/>
    </source>
</evidence>
<comment type="similarity">
    <text evidence="1">Belongs to the FAM228 family.</text>
</comment>
<proteinExistence type="inferred from homology"/>
<sequence>MAVSSNQAGETLTRKTPISRLSRTSRTTNPAAIAEQLWEREDPSAARMKEAYESLLKREQTYVKGELEPFLEYNDMTELRKKENLHKKWAEQVGEPIRRELDRQIHSCRLPALERRRQQLYDDYLTHVNRKGHVFLDVIAPDEYYAMALQAMQPHLLKAKTKRLRDPTLAQYRSRFDEDRVEMRCLSGSFLTDKDIEQIRLPPVPLVPLGREGVNAVSWVRMPLVDIDSPARRASRHRMQSSGTRSSIDFGAWSRTPFSREIVDAELQLQKKRHFPQPHASRPQKAPTRQPRPHPPCYEPRAQAEPHAIEPQLEVAEPQPPVAEPQPSTVEPGPPMQDAQPQPQPTQVPQPPMEQPQAQLSVPEPQPKPITSEPQPHIYTNEPQPHAITPVQGTLVPSAYIIAC</sequence>